<dbReference type="AlphaFoldDB" id="A0A0F8ZX14"/>
<gene>
    <name evidence="1" type="ORF">LCGC14_2918800</name>
</gene>
<accession>A0A0F8ZX14</accession>
<comment type="caution">
    <text evidence="1">The sequence shown here is derived from an EMBL/GenBank/DDBJ whole genome shotgun (WGS) entry which is preliminary data.</text>
</comment>
<reference evidence="1" key="1">
    <citation type="journal article" date="2015" name="Nature">
        <title>Complex archaea that bridge the gap between prokaryotes and eukaryotes.</title>
        <authorList>
            <person name="Spang A."/>
            <person name="Saw J.H."/>
            <person name="Jorgensen S.L."/>
            <person name="Zaremba-Niedzwiedzka K."/>
            <person name="Martijn J."/>
            <person name="Lind A.E."/>
            <person name="van Eijk R."/>
            <person name="Schleper C."/>
            <person name="Guy L."/>
            <person name="Ettema T.J."/>
        </authorList>
    </citation>
    <scope>NUCLEOTIDE SEQUENCE</scope>
</reference>
<name>A0A0F8ZX14_9ZZZZ</name>
<evidence type="ECO:0000313" key="1">
    <source>
        <dbReference type="EMBL" id="KKK70954.1"/>
    </source>
</evidence>
<protein>
    <submittedName>
        <fullName evidence="1">Uncharacterized protein</fullName>
    </submittedName>
</protein>
<proteinExistence type="predicted"/>
<organism evidence="1">
    <name type="scientific">marine sediment metagenome</name>
    <dbReference type="NCBI Taxonomy" id="412755"/>
    <lineage>
        <taxon>unclassified sequences</taxon>
        <taxon>metagenomes</taxon>
        <taxon>ecological metagenomes</taxon>
    </lineage>
</organism>
<dbReference type="EMBL" id="LAZR01057950">
    <property type="protein sequence ID" value="KKK70954.1"/>
    <property type="molecule type" value="Genomic_DNA"/>
</dbReference>
<sequence length="77" mass="7897">MATTAITPTPLVTNVVSADLQDAGIVADTPADGWVIAAPVAPDTDLMLMFLGTLAVTLPSRCCKATGRRPSGRGWAT</sequence>